<dbReference type="InterPro" id="IPR045584">
    <property type="entry name" value="Pilin-like"/>
</dbReference>
<dbReference type="NCBIfam" id="TIGR02532">
    <property type="entry name" value="IV_pilin_GFxxxE"/>
    <property type="match status" value="1"/>
</dbReference>
<comment type="caution">
    <text evidence="2">The sequence shown here is derived from an EMBL/GenBank/DDBJ whole genome shotgun (WGS) entry which is preliminary data.</text>
</comment>
<reference evidence="2 3" key="1">
    <citation type="submission" date="2016-11" db="EMBL/GenBank/DDBJ databases">
        <authorList>
            <person name="Varghese N."/>
            <person name="Submissions S."/>
        </authorList>
    </citation>
    <scope>NUCLEOTIDE SEQUENCE [LARGE SCALE GENOMIC DNA]</scope>
    <source>
        <strain evidence="2 3">FD</strain>
    </source>
</reference>
<evidence type="ECO:0000313" key="3">
    <source>
        <dbReference type="Proteomes" id="UP000184012"/>
    </source>
</evidence>
<gene>
    <name evidence="2" type="ORF">SAMN04515649_11721</name>
</gene>
<dbReference type="Proteomes" id="UP000184012">
    <property type="component" value="Unassembled WGS sequence"/>
</dbReference>
<dbReference type="InterPro" id="IPR012902">
    <property type="entry name" value="N_methyl_site"/>
</dbReference>
<protein>
    <submittedName>
        <fullName evidence="2">Prepilin-type N-terminal cleavage/methylation domain-containing protein</fullName>
    </submittedName>
</protein>
<dbReference type="Gene3D" id="3.30.700.10">
    <property type="entry name" value="Glycoprotein, Type 4 Pilin"/>
    <property type="match status" value="1"/>
</dbReference>
<organism evidence="2 3">
    <name type="scientific">Eubacterium callanderi</name>
    <dbReference type="NCBI Taxonomy" id="53442"/>
    <lineage>
        <taxon>Bacteria</taxon>
        <taxon>Bacillati</taxon>
        <taxon>Bacillota</taxon>
        <taxon>Clostridia</taxon>
        <taxon>Eubacteriales</taxon>
        <taxon>Eubacteriaceae</taxon>
        <taxon>Eubacterium</taxon>
    </lineage>
</organism>
<dbReference type="PROSITE" id="PS00409">
    <property type="entry name" value="PROKAR_NTER_METHYL"/>
    <property type="match status" value="1"/>
</dbReference>
<accession>A0AB74F519</accession>
<evidence type="ECO:0000313" key="2">
    <source>
        <dbReference type="EMBL" id="SHM42683.1"/>
    </source>
</evidence>
<dbReference type="EMBL" id="FRBP01000017">
    <property type="protein sequence ID" value="SHM42683.1"/>
    <property type="molecule type" value="Genomic_DNA"/>
</dbReference>
<keyword evidence="1" id="KW-1133">Transmembrane helix</keyword>
<name>A0AB74F519_9FIRM</name>
<evidence type="ECO:0000256" key="1">
    <source>
        <dbReference type="SAM" id="Phobius"/>
    </source>
</evidence>
<keyword evidence="1" id="KW-0812">Transmembrane</keyword>
<sequence>MIQMINKLKKNQKGFTLVELIVVLVILAILAAFTIPAMLGFVDDARGKAAIAQGREIYVAAQSAGTDVAAGSNGKLTTSEAKNDTTDDNSAKKIYDKVKVLIGSDISGSLSDSIVRVNDNVTFADTSNPPANNAYITVSTTGSVLYVKFVDSTGKYAVKITPNASGTSAEVNKIK</sequence>
<dbReference type="SUPFAM" id="SSF54523">
    <property type="entry name" value="Pili subunits"/>
    <property type="match status" value="1"/>
</dbReference>
<dbReference type="Pfam" id="PF07963">
    <property type="entry name" value="N_methyl"/>
    <property type="match status" value="1"/>
</dbReference>
<dbReference type="RefSeq" id="WP_013382394.1">
    <property type="nucleotide sequence ID" value="NC_014624.2"/>
</dbReference>
<dbReference type="GeneID" id="68365477"/>
<keyword evidence="1" id="KW-0472">Membrane</keyword>
<proteinExistence type="predicted"/>
<dbReference type="AlphaFoldDB" id="A0AB74F519"/>
<feature type="transmembrane region" description="Helical" evidence="1">
    <location>
        <begin position="20"/>
        <end position="42"/>
    </location>
</feature>